<reference evidence="1 2" key="1">
    <citation type="submission" date="2018-09" db="EMBL/GenBank/DDBJ databases">
        <title>Genomic Encyclopedia of Type Strains, Phase III (KMG-III): the genomes of soil and plant-associated and newly described type strains.</title>
        <authorList>
            <person name="Whitman W."/>
        </authorList>
    </citation>
    <scope>NUCLEOTIDE SEQUENCE [LARGE SCALE GENOMIC DNA]</scope>
    <source>
        <strain evidence="1 2">CECT 7938</strain>
    </source>
</reference>
<keyword evidence="2" id="KW-1185">Reference proteome</keyword>
<name>A0A420BET9_SPHD1</name>
<dbReference type="EMBL" id="RAPY01000001">
    <property type="protein sequence ID" value="RKE55224.1"/>
    <property type="molecule type" value="Genomic_DNA"/>
</dbReference>
<gene>
    <name evidence="1" type="ORF">DFQ12_0053</name>
</gene>
<proteinExistence type="predicted"/>
<evidence type="ECO:0000313" key="2">
    <source>
        <dbReference type="Proteomes" id="UP000286246"/>
    </source>
</evidence>
<accession>A0A420BET9</accession>
<dbReference type="Proteomes" id="UP000286246">
    <property type="component" value="Unassembled WGS sequence"/>
</dbReference>
<protein>
    <submittedName>
        <fullName evidence="1">Uncharacterized protein</fullName>
    </submittedName>
</protein>
<dbReference type="AlphaFoldDB" id="A0A420BET9"/>
<evidence type="ECO:0000313" key="1">
    <source>
        <dbReference type="EMBL" id="RKE55224.1"/>
    </source>
</evidence>
<comment type="caution">
    <text evidence="1">The sequence shown here is derived from an EMBL/GenBank/DDBJ whole genome shotgun (WGS) entry which is preliminary data.</text>
</comment>
<sequence>MGYQLLFVSLGIRFVIHITPFDKPNMIKASRFIFKFLQLYHREIFCLEPTTPKFNSHNSWTHGYGTHPHNVNNISHE</sequence>
<organism evidence="1 2">
    <name type="scientific">Sphingobacterium detergens</name>
    <dbReference type="NCBI Taxonomy" id="1145106"/>
    <lineage>
        <taxon>Bacteria</taxon>
        <taxon>Pseudomonadati</taxon>
        <taxon>Bacteroidota</taxon>
        <taxon>Sphingobacteriia</taxon>
        <taxon>Sphingobacteriales</taxon>
        <taxon>Sphingobacteriaceae</taxon>
        <taxon>Sphingobacterium</taxon>
    </lineage>
</organism>